<dbReference type="RefSeq" id="WP_094603388.1">
    <property type="nucleotide sequence ID" value="NZ_CP155573.1"/>
</dbReference>
<evidence type="ECO:0000313" key="3">
    <source>
        <dbReference type="EMBL" id="XFO65315.1"/>
    </source>
</evidence>
<accession>A0ABZ3II34</accession>
<name>A0ABZ3II34_9FIRM</name>
<keyword evidence="4" id="KW-1185">Reference proteome</keyword>
<evidence type="ECO:0000259" key="2">
    <source>
        <dbReference type="Pfam" id="PF04073"/>
    </source>
</evidence>
<comment type="similarity">
    <text evidence="1">Belongs to the PRORSD1 family.</text>
</comment>
<dbReference type="EMBL" id="CP155573">
    <property type="protein sequence ID" value="XFO65315.1"/>
    <property type="molecule type" value="Genomic_DNA"/>
</dbReference>
<dbReference type="PANTHER" id="PTHR31423:SF3">
    <property type="entry name" value="PROLYL-TRNA SYNTHETASE ASSOCIATED DOMAIN-CONTAINING PROTEIN 1-RELATED"/>
    <property type="match status" value="1"/>
</dbReference>
<gene>
    <name evidence="3" type="primary">proX_1</name>
    <name evidence="3" type="ORF">SPSIL_014240</name>
</gene>
<protein>
    <submittedName>
        <fullName evidence="3">Prolyl-tRNA editing protein ProX</fullName>
    </submittedName>
</protein>
<dbReference type="InterPro" id="IPR040285">
    <property type="entry name" value="ProX/PRXD1"/>
</dbReference>
<dbReference type="CDD" id="cd04335">
    <property type="entry name" value="PrdX_deacylase"/>
    <property type="match status" value="1"/>
</dbReference>
<dbReference type="Gene3D" id="3.90.960.10">
    <property type="entry name" value="YbaK/aminoacyl-tRNA synthetase-associated domain"/>
    <property type="match status" value="1"/>
</dbReference>
<dbReference type="InterPro" id="IPR007214">
    <property type="entry name" value="YbaK/aa-tRNA-synth-assoc-dom"/>
</dbReference>
<feature type="domain" description="YbaK/aminoacyl-tRNA synthetase-associated" evidence="2">
    <location>
        <begin position="24"/>
        <end position="148"/>
    </location>
</feature>
<dbReference type="InterPro" id="IPR036754">
    <property type="entry name" value="YbaK/aa-tRNA-synt-asso_dom_sf"/>
</dbReference>
<dbReference type="PANTHER" id="PTHR31423">
    <property type="entry name" value="YBAK DOMAIN-CONTAINING PROTEIN"/>
    <property type="match status" value="1"/>
</dbReference>
<dbReference type="Pfam" id="PF04073">
    <property type="entry name" value="tRNA_edit"/>
    <property type="match status" value="1"/>
</dbReference>
<evidence type="ECO:0000256" key="1">
    <source>
        <dbReference type="ARBA" id="ARBA00010201"/>
    </source>
</evidence>
<evidence type="ECO:0000313" key="4">
    <source>
        <dbReference type="Proteomes" id="UP000216752"/>
    </source>
</evidence>
<organism evidence="3 4">
    <name type="scientific">Sporomusa silvacetica DSM 10669</name>
    <dbReference type="NCBI Taxonomy" id="1123289"/>
    <lineage>
        <taxon>Bacteria</taxon>
        <taxon>Bacillati</taxon>
        <taxon>Bacillota</taxon>
        <taxon>Negativicutes</taxon>
        <taxon>Selenomonadales</taxon>
        <taxon>Sporomusaceae</taxon>
        <taxon>Sporomusa</taxon>
    </lineage>
</organism>
<dbReference type="SUPFAM" id="SSF55826">
    <property type="entry name" value="YbaK/ProRS associated domain"/>
    <property type="match status" value="1"/>
</dbReference>
<reference evidence="3" key="1">
    <citation type="submission" date="2024-05" db="EMBL/GenBank/DDBJ databases">
        <title>Isolation and characterization of Sporomusa carbonis sp. nov., a carboxydotrophic hydrogenogen in the genus of Sporomusa isolated from a charcoal burning pile.</title>
        <authorList>
            <person name="Boeer T."/>
            <person name="Rosenbaum F."/>
            <person name="Eysell L."/>
            <person name="Mueller V."/>
            <person name="Daniel R."/>
            <person name="Poehlein A."/>
        </authorList>
    </citation>
    <scope>NUCLEOTIDE SEQUENCE [LARGE SCALE GENOMIC DNA]</scope>
    <source>
        <strain evidence="3">DSM 10669</strain>
    </source>
</reference>
<dbReference type="Proteomes" id="UP000216752">
    <property type="component" value="Chromosome"/>
</dbReference>
<proteinExistence type="inferred from homology"/>
<sequence>MNRIRKKVFDVMESMSISYNVIEHPAVFTIEDMDKLSIDNKNEIVKNLFIRDDKKQRYFLIVLHKNKRINLKELRRNLNCSPLSFASEAELYQYMKLCKGSVTPFGILNDDECKVEVVLDKDILLFENIGVHPNDNTATVWIHPPDLEAIIRNHGNNISYLET</sequence>